<keyword evidence="2" id="KW-1185">Reference proteome</keyword>
<proteinExistence type="predicted"/>
<organism evidence="1 2">
    <name type="scientific">Reticulomyxa filosa</name>
    <dbReference type="NCBI Taxonomy" id="46433"/>
    <lineage>
        <taxon>Eukaryota</taxon>
        <taxon>Sar</taxon>
        <taxon>Rhizaria</taxon>
        <taxon>Retaria</taxon>
        <taxon>Foraminifera</taxon>
        <taxon>Monothalamids</taxon>
        <taxon>Reticulomyxidae</taxon>
        <taxon>Reticulomyxa</taxon>
    </lineage>
</organism>
<reference evidence="1 2" key="1">
    <citation type="journal article" date="2013" name="Curr. Biol.">
        <title>The Genome of the Foraminiferan Reticulomyxa filosa.</title>
        <authorList>
            <person name="Glockner G."/>
            <person name="Hulsmann N."/>
            <person name="Schleicher M."/>
            <person name="Noegel A.A."/>
            <person name="Eichinger L."/>
            <person name="Gallinger C."/>
            <person name="Pawlowski J."/>
            <person name="Sierra R."/>
            <person name="Euteneuer U."/>
            <person name="Pillet L."/>
            <person name="Moustafa A."/>
            <person name="Platzer M."/>
            <person name="Groth M."/>
            <person name="Szafranski K."/>
            <person name="Schliwa M."/>
        </authorList>
    </citation>
    <scope>NUCLEOTIDE SEQUENCE [LARGE SCALE GENOMIC DNA]</scope>
</reference>
<name>X6MG84_RETFI</name>
<dbReference type="AlphaFoldDB" id="X6MG84"/>
<gene>
    <name evidence="1" type="ORF">RFI_25312</name>
</gene>
<evidence type="ECO:0000313" key="2">
    <source>
        <dbReference type="Proteomes" id="UP000023152"/>
    </source>
</evidence>
<dbReference type="EMBL" id="ASPP01021763">
    <property type="protein sequence ID" value="ETO12065.1"/>
    <property type="molecule type" value="Genomic_DNA"/>
</dbReference>
<evidence type="ECO:0000313" key="1">
    <source>
        <dbReference type="EMBL" id="ETO12065.1"/>
    </source>
</evidence>
<accession>X6MG84</accession>
<dbReference type="OrthoDB" id="8954335at2759"/>
<sequence length="362" mass="40835">MKKLNELQTTELHFEEKKCKNCSLIGDPRFSDDVSCHLLATKVHKNGVEPKQVHFGTKKAIHASNYDLEWYHPDDSLVHPGNKEKFHDKSTRTETQHSKEMYLEHETTQTRQTVVDVKRRHRGTKLNTVLDPYLFFFLVAPVSNILRVMMLRIDVAIVEKLFHTTCGSNSGVNMCTYCNQRIDSEGCDFEMVHVDVHICCGKSKGSIGCLRKCSSCRQTLDKRGCTSQTWHVCCEGDEKSEGCCYRWNCCQTNITSTTKGCKLKCCSGEPGSKGCKQRYSCCKQPLGSEKACKEEWTCCSQIDPTPGCKLQWPCCQAIVSLYSPNDEKSACQQVCKICGGIWGKSDGCTNAAKHEFEEKIDS</sequence>
<protein>
    <submittedName>
        <fullName evidence="1">Uncharacterized protein</fullName>
    </submittedName>
</protein>
<comment type="caution">
    <text evidence="1">The sequence shown here is derived from an EMBL/GenBank/DDBJ whole genome shotgun (WGS) entry which is preliminary data.</text>
</comment>
<dbReference type="Proteomes" id="UP000023152">
    <property type="component" value="Unassembled WGS sequence"/>
</dbReference>